<sequence length="122" mass="13505">MLGVVLWSDSLDNKAVIWCEDQGDLAYFNGGTDTPVDIVDLDAGDLVQFELQQERHLRYAKNPRRIEQGAYAHLPGDLQAAAAPQQPDKVAAPKAARLGTADIIPFARRDRKEPSHRQMVLA</sequence>
<dbReference type="GeneID" id="83881143"/>
<accession>A0A0N7M9F2</accession>
<evidence type="ECO:0000313" key="2">
    <source>
        <dbReference type="Proteomes" id="UP000051870"/>
    </source>
</evidence>
<dbReference type="RefSeq" id="WP_058311314.1">
    <property type="nucleotide sequence ID" value="NZ_CANLZE010000008.1"/>
</dbReference>
<gene>
    <name evidence="1" type="ORF">PH7735_02113</name>
</gene>
<dbReference type="STRING" id="1715693.PH7735_02113"/>
<organism evidence="1 2">
    <name type="scientific">Shimia thalassica</name>
    <dbReference type="NCBI Taxonomy" id="1715693"/>
    <lineage>
        <taxon>Bacteria</taxon>
        <taxon>Pseudomonadati</taxon>
        <taxon>Pseudomonadota</taxon>
        <taxon>Alphaproteobacteria</taxon>
        <taxon>Rhodobacterales</taxon>
        <taxon>Roseobacteraceae</taxon>
    </lineage>
</organism>
<protein>
    <submittedName>
        <fullName evidence="1">Uncharacterized protein</fullName>
    </submittedName>
</protein>
<dbReference type="AlphaFoldDB" id="A0A0N7M9F2"/>
<proteinExistence type="predicted"/>
<dbReference type="EMBL" id="CYTW01000002">
    <property type="protein sequence ID" value="CUJ98706.1"/>
    <property type="molecule type" value="Genomic_DNA"/>
</dbReference>
<evidence type="ECO:0000313" key="1">
    <source>
        <dbReference type="EMBL" id="CUJ98706.1"/>
    </source>
</evidence>
<keyword evidence="2" id="KW-1185">Reference proteome</keyword>
<reference evidence="2" key="1">
    <citation type="submission" date="2015-09" db="EMBL/GenBank/DDBJ databases">
        <authorList>
            <person name="Rodrigo-Torres Lidia"/>
            <person name="Arahal R.David."/>
        </authorList>
    </citation>
    <scope>NUCLEOTIDE SEQUENCE [LARGE SCALE GENOMIC DNA]</scope>
    <source>
        <strain evidence="2">CECT 7735</strain>
    </source>
</reference>
<dbReference type="Proteomes" id="UP000051870">
    <property type="component" value="Unassembled WGS sequence"/>
</dbReference>
<name>A0A0N7M9F2_9RHOB</name>